<keyword evidence="7" id="KW-1185">Reference proteome</keyword>
<dbReference type="GO" id="GO:0022857">
    <property type="term" value="F:transmembrane transporter activity"/>
    <property type="evidence" value="ECO:0007669"/>
    <property type="project" value="InterPro"/>
</dbReference>
<comment type="caution">
    <text evidence="6">The sequence shown here is derived from an EMBL/GenBank/DDBJ whole genome shotgun (WGS) entry which is preliminary data.</text>
</comment>
<evidence type="ECO:0000256" key="1">
    <source>
        <dbReference type="ARBA" id="ARBA00005417"/>
    </source>
</evidence>
<dbReference type="RefSeq" id="WP_127732935.1">
    <property type="nucleotide sequence ID" value="NZ_SACP01000026.1"/>
</dbReference>
<dbReference type="GO" id="GO:0043190">
    <property type="term" value="C:ATP-binding cassette (ABC) transporter complex"/>
    <property type="evidence" value="ECO:0007669"/>
    <property type="project" value="InterPro"/>
</dbReference>
<organism evidence="6 7">
    <name type="scientific">Methylobacterium oryzihabitans</name>
    <dbReference type="NCBI Taxonomy" id="2499852"/>
    <lineage>
        <taxon>Bacteria</taxon>
        <taxon>Pseudomonadati</taxon>
        <taxon>Pseudomonadota</taxon>
        <taxon>Alphaproteobacteria</taxon>
        <taxon>Hyphomicrobiales</taxon>
        <taxon>Methylobacteriaceae</taxon>
        <taxon>Methylobacterium</taxon>
    </lineage>
</organism>
<dbReference type="InterPro" id="IPR003439">
    <property type="entry name" value="ABC_transporter-like_ATP-bd"/>
</dbReference>
<dbReference type="Gene3D" id="3.40.50.300">
    <property type="entry name" value="P-loop containing nucleotide triphosphate hydrolases"/>
    <property type="match status" value="1"/>
</dbReference>
<dbReference type="SUPFAM" id="SSF52540">
    <property type="entry name" value="P-loop containing nucleoside triphosphate hydrolases"/>
    <property type="match status" value="1"/>
</dbReference>
<dbReference type="GO" id="GO:0015697">
    <property type="term" value="P:quaternary ammonium group transport"/>
    <property type="evidence" value="ECO:0007669"/>
    <property type="project" value="UniProtKB-ARBA"/>
</dbReference>
<dbReference type="EMBL" id="SACP01000026">
    <property type="protein sequence ID" value="RVU14844.1"/>
    <property type="molecule type" value="Genomic_DNA"/>
</dbReference>
<dbReference type="PANTHER" id="PTHR42781:SF4">
    <property type="entry name" value="SPERMIDINE_PUTRESCINE IMPORT ATP-BINDING PROTEIN POTA"/>
    <property type="match status" value="1"/>
</dbReference>
<proteinExistence type="inferred from homology"/>
<dbReference type="PROSITE" id="PS00211">
    <property type="entry name" value="ABC_TRANSPORTER_1"/>
    <property type="match status" value="1"/>
</dbReference>
<dbReference type="SUPFAM" id="SSF50331">
    <property type="entry name" value="MOP-like"/>
    <property type="match status" value="1"/>
</dbReference>
<keyword evidence="3" id="KW-0547">Nucleotide-binding</keyword>
<sequence>MTDLTVSHLVVHYGGVSAVEDVSFTVRSGEWVTLLGPSGCGKSTTLSAIAGLERPTSGRIAAGDKVYVDGATGTWLEPERRDLGLVFQSYALWPHMSVAENCAYPLKLRRIGRAERRDKVREALALVGMEAYADRYPHQLSGGQQQRVALARTLVYRPRVLLLDEPLSNLDARVRERARDWLKDLQKKVGLTTIFVTHDQVEALALSDRIIVMEAGRIVQDGTPTGIYERPTSRFVADFVGTMSFLPATLAEGGAVLGDGQRLALGAGHGRPAGGITLALRPEAVAFAPAGEGGLTGEVVTTSYLGGRYSHVVSVAGTPVRVEAERAVPPGPATLTVRPESVLVFPA</sequence>
<dbReference type="SMART" id="SM00382">
    <property type="entry name" value="AAA"/>
    <property type="match status" value="1"/>
</dbReference>
<evidence type="ECO:0000313" key="7">
    <source>
        <dbReference type="Proteomes" id="UP000286997"/>
    </source>
</evidence>
<dbReference type="FunFam" id="3.40.50.300:FF:000425">
    <property type="entry name" value="Probable ABC transporter, ATP-binding subunit"/>
    <property type="match status" value="1"/>
</dbReference>
<keyword evidence="2" id="KW-0813">Transport</keyword>
<dbReference type="Pfam" id="PF00005">
    <property type="entry name" value="ABC_tran"/>
    <property type="match status" value="1"/>
</dbReference>
<comment type="similarity">
    <text evidence="1">Belongs to the ABC transporter superfamily.</text>
</comment>
<gene>
    <name evidence="6" type="ORF">EOE48_21495</name>
</gene>
<evidence type="ECO:0000259" key="5">
    <source>
        <dbReference type="PROSITE" id="PS50893"/>
    </source>
</evidence>
<dbReference type="Gene3D" id="2.40.50.100">
    <property type="match status" value="1"/>
</dbReference>
<evidence type="ECO:0000256" key="2">
    <source>
        <dbReference type="ARBA" id="ARBA00022448"/>
    </source>
</evidence>
<evidence type="ECO:0000256" key="4">
    <source>
        <dbReference type="ARBA" id="ARBA00022840"/>
    </source>
</evidence>
<dbReference type="Proteomes" id="UP000286997">
    <property type="component" value="Unassembled WGS sequence"/>
</dbReference>
<dbReference type="InterPro" id="IPR003593">
    <property type="entry name" value="AAA+_ATPase"/>
</dbReference>
<dbReference type="InterPro" id="IPR050093">
    <property type="entry name" value="ABC_SmlMolc_Importer"/>
</dbReference>
<dbReference type="InterPro" id="IPR013611">
    <property type="entry name" value="Transp-assoc_OB_typ2"/>
</dbReference>
<dbReference type="GO" id="GO:0005524">
    <property type="term" value="F:ATP binding"/>
    <property type="evidence" value="ECO:0007669"/>
    <property type="project" value="UniProtKB-KW"/>
</dbReference>
<protein>
    <submittedName>
        <fullName evidence="6">ABC transporter ATP-binding protein</fullName>
    </submittedName>
</protein>
<accession>A0A437NXV0</accession>
<dbReference type="InterPro" id="IPR017871">
    <property type="entry name" value="ABC_transporter-like_CS"/>
</dbReference>
<name>A0A437NXV0_9HYPH</name>
<evidence type="ECO:0000256" key="3">
    <source>
        <dbReference type="ARBA" id="ARBA00022741"/>
    </source>
</evidence>
<dbReference type="PROSITE" id="PS50893">
    <property type="entry name" value="ABC_TRANSPORTER_2"/>
    <property type="match status" value="1"/>
</dbReference>
<dbReference type="GO" id="GO:0016887">
    <property type="term" value="F:ATP hydrolysis activity"/>
    <property type="evidence" value="ECO:0007669"/>
    <property type="project" value="InterPro"/>
</dbReference>
<keyword evidence="4 6" id="KW-0067">ATP-binding</keyword>
<dbReference type="Pfam" id="PF08402">
    <property type="entry name" value="TOBE_2"/>
    <property type="match status" value="1"/>
</dbReference>
<dbReference type="InterPro" id="IPR008995">
    <property type="entry name" value="Mo/tungstate-bd_C_term_dom"/>
</dbReference>
<dbReference type="AlphaFoldDB" id="A0A437NXV0"/>
<dbReference type="InterPro" id="IPR027417">
    <property type="entry name" value="P-loop_NTPase"/>
</dbReference>
<dbReference type="OrthoDB" id="9809450at2"/>
<evidence type="ECO:0000313" key="6">
    <source>
        <dbReference type="EMBL" id="RVU14844.1"/>
    </source>
</evidence>
<feature type="domain" description="ABC transporter" evidence="5">
    <location>
        <begin position="4"/>
        <end position="240"/>
    </location>
</feature>
<reference evidence="6 7" key="1">
    <citation type="submission" date="2019-01" db="EMBL/GenBank/DDBJ databases">
        <authorList>
            <person name="Chen W.-M."/>
        </authorList>
    </citation>
    <scope>NUCLEOTIDE SEQUENCE [LARGE SCALE GENOMIC DNA]</scope>
    <source>
        <strain evidence="6 7">TER-1</strain>
    </source>
</reference>
<dbReference type="PANTHER" id="PTHR42781">
    <property type="entry name" value="SPERMIDINE/PUTRESCINE IMPORT ATP-BINDING PROTEIN POTA"/>
    <property type="match status" value="1"/>
</dbReference>